<dbReference type="AlphaFoldDB" id="X1LJV0"/>
<dbReference type="InterPro" id="IPR023753">
    <property type="entry name" value="FAD/NAD-binding_dom"/>
</dbReference>
<evidence type="ECO:0000313" key="2">
    <source>
        <dbReference type="EMBL" id="GAH94408.1"/>
    </source>
</evidence>
<dbReference type="SUPFAM" id="SSF51971">
    <property type="entry name" value="Nucleotide-binding domain"/>
    <property type="match status" value="2"/>
</dbReference>
<dbReference type="InterPro" id="IPR036188">
    <property type="entry name" value="FAD/NAD-bd_sf"/>
</dbReference>
<dbReference type="Pfam" id="PF07992">
    <property type="entry name" value="Pyr_redox_2"/>
    <property type="match status" value="1"/>
</dbReference>
<organism evidence="2">
    <name type="scientific">marine sediment metagenome</name>
    <dbReference type="NCBI Taxonomy" id="412755"/>
    <lineage>
        <taxon>unclassified sequences</taxon>
        <taxon>metagenomes</taxon>
        <taxon>ecological metagenomes</taxon>
    </lineage>
</organism>
<accession>X1LJV0</accession>
<protein>
    <recommendedName>
        <fullName evidence="1">FAD/NAD(P)-binding domain-containing protein</fullName>
    </recommendedName>
</protein>
<dbReference type="PANTHER" id="PTHR42783:SF3">
    <property type="entry name" value="GLUTAMATE SYNTHASE [NADPH] SMALL CHAIN-RELATED"/>
    <property type="match status" value="1"/>
</dbReference>
<dbReference type="SUPFAM" id="SSF46548">
    <property type="entry name" value="alpha-helical ferredoxin"/>
    <property type="match status" value="1"/>
</dbReference>
<dbReference type="EMBL" id="BARV01000164">
    <property type="protein sequence ID" value="GAH94408.1"/>
    <property type="molecule type" value="Genomic_DNA"/>
</dbReference>
<gene>
    <name evidence="2" type="ORF">S06H3_00789</name>
</gene>
<evidence type="ECO:0000259" key="1">
    <source>
        <dbReference type="Pfam" id="PF07992"/>
    </source>
</evidence>
<dbReference type="Gene3D" id="3.50.50.60">
    <property type="entry name" value="FAD/NAD(P)-binding domain"/>
    <property type="match status" value="2"/>
</dbReference>
<feature type="domain" description="FAD/NAD(P)-binding" evidence="1">
    <location>
        <begin position="27"/>
        <end position="317"/>
    </location>
</feature>
<proteinExistence type="predicted"/>
<reference evidence="2" key="1">
    <citation type="journal article" date="2014" name="Front. Microbiol.">
        <title>High frequency of phylogenetically diverse reductive dehalogenase-homologous genes in deep subseafloor sedimentary metagenomes.</title>
        <authorList>
            <person name="Kawai M."/>
            <person name="Futagami T."/>
            <person name="Toyoda A."/>
            <person name="Takaki Y."/>
            <person name="Nishi S."/>
            <person name="Hori S."/>
            <person name="Arai W."/>
            <person name="Tsubouchi T."/>
            <person name="Morono Y."/>
            <person name="Uchiyama I."/>
            <person name="Ito T."/>
            <person name="Fujiyama A."/>
            <person name="Inagaki F."/>
            <person name="Takami H."/>
        </authorList>
    </citation>
    <scope>NUCLEOTIDE SEQUENCE</scope>
    <source>
        <strain evidence="2">Expedition CK06-06</strain>
    </source>
</reference>
<dbReference type="GO" id="GO:0016491">
    <property type="term" value="F:oxidoreductase activity"/>
    <property type="evidence" value="ECO:0007669"/>
    <property type="project" value="InterPro"/>
</dbReference>
<comment type="caution">
    <text evidence="2">The sequence shown here is derived from an EMBL/GenBank/DDBJ whole genome shotgun (WGS) entry which is preliminary data.</text>
</comment>
<dbReference type="PANTHER" id="PTHR42783">
    <property type="entry name" value="GLUTAMATE SYNTHASE [NADPH] SMALL CHAIN"/>
    <property type="match status" value="1"/>
</dbReference>
<name>X1LJV0_9ZZZZ</name>
<dbReference type="PRINTS" id="PR00419">
    <property type="entry name" value="ADXRDTASE"/>
</dbReference>
<sequence>MLKRFAAERGNGLWKMRAKIAPATGKQVAIIGSGPAGLTAAYYLAKRGHTVTLFEALPEPGGMMRYGIPEYRLPREVLAEEIEEIRSVGVDIRTNAKINSLDGLFAGGYNAIFLAIGAHQGAKLRIEGEDSPEVMEGISFLREINMGNKVRVGNKVAIIGGGNVAIDASRNALRLGAKEVTIIYRRTRTEMPASEEEINEAIHEGVKIEFLAAPIRMESKDSVVELICIRMKLGAVDTSGRRRPVPIEGSEFSSSFNTVIAAIGQMPETPDQFGLPLGRGNTFQVDTYTLATGREGVFAGGDAVTGPATVIEAIAAGRQAAISIDKYLGGKGVIDEKLAPPEELEALPEIDEGEKHRLPIPTLPLGERLGSFAEVELSLSEELAIEEATRCLRCDLEERE</sequence>